<dbReference type="SUPFAM" id="SSF81606">
    <property type="entry name" value="PP2C-like"/>
    <property type="match status" value="1"/>
</dbReference>
<evidence type="ECO:0000256" key="1">
    <source>
        <dbReference type="SAM" id="MobiDB-lite"/>
    </source>
</evidence>
<sequence length="464" mass="51942">MNAEIINRMQPNCQGKQPKNQLKRRLLSFDEFQAEDDIFVQTVNVKCSVNSESLSSSSQQQNDKPLRRKKMGDLTQKRFDAEYSEDAKLKKSLVERQKRIGPNPGSSFPSSMDGALTSPMASPPVKVTAYVAALQGRRPTMEDTSVVINGFIDKDVNYYAVFDGHNGSQASLYAKTYLHRLISFYADPERNLLLPKSDIGRMEETPFTPSTCPTLPYRFHELTNVESIMRQSFRELDTNYERAFPNAEDGSTALVCIQDGNILHLAHIGDTRAVLGRRMFALPSLSSTSSMERFRTIASTGEPHPPLSPLPFQEDSSSSSVDSFSPLENSDCLENILFTRSSSVKVDNVKEDKEEITAASGDLDKSFTDQYVEKTIVVSTKGSQDVRSHSQISSIRLTHDHKPNRADEHARIERCGGHVIHSGCYRVGIASLPYWLAVSRAFGNFILKRCNDELISCDPEYSCR</sequence>
<dbReference type="EMBL" id="JADAQX010000060">
    <property type="protein sequence ID" value="KAF8822362.1"/>
    <property type="molecule type" value="Genomic_DNA"/>
</dbReference>
<dbReference type="CDD" id="cd00143">
    <property type="entry name" value="PP2Cc"/>
    <property type="match status" value="1"/>
</dbReference>
<organism evidence="3 4">
    <name type="scientific">Cardiosporidium cionae</name>
    <dbReference type="NCBI Taxonomy" id="476202"/>
    <lineage>
        <taxon>Eukaryota</taxon>
        <taxon>Sar</taxon>
        <taxon>Alveolata</taxon>
        <taxon>Apicomplexa</taxon>
        <taxon>Aconoidasida</taxon>
        <taxon>Nephromycida</taxon>
        <taxon>Cardiosporidium</taxon>
    </lineage>
</organism>
<comment type="caution">
    <text evidence="3">The sequence shown here is derived from an EMBL/GenBank/DDBJ whole genome shotgun (WGS) entry which is preliminary data.</text>
</comment>
<feature type="compositionally biased region" description="Low complexity" evidence="1">
    <location>
        <begin position="315"/>
        <end position="324"/>
    </location>
</feature>
<dbReference type="SMART" id="SM00332">
    <property type="entry name" value="PP2Cc"/>
    <property type="match status" value="1"/>
</dbReference>
<gene>
    <name evidence="3" type="ORF">IE077_003913</name>
</gene>
<dbReference type="InterPro" id="IPR036457">
    <property type="entry name" value="PPM-type-like_dom_sf"/>
</dbReference>
<dbReference type="Pfam" id="PF00481">
    <property type="entry name" value="PP2C"/>
    <property type="match status" value="2"/>
</dbReference>
<dbReference type="InterPro" id="IPR015655">
    <property type="entry name" value="PP2C"/>
</dbReference>
<dbReference type="Proteomes" id="UP000823046">
    <property type="component" value="Unassembled WGS sequence"/>
</dbReference>
<feature type="region of interest" description="Disordered" evidence="1">
    <location>
        <begin position="298"/>
        <end position="324"/>
    </location>
</feature>
<accession>A0ABQ7JEC3</accession>
<feature type="region of interest" description="Disordered" evidence="1">
    <location>
        <begin position="50"/>
        <end position="77"/>
    </location>
</feature>
<keyword evidence="4" id="KW-1185">Reference proteome</keyword>
<evidence type="ECO:0000259" key="2">
    <source>
        <dbReference type="PROSITE" id="PS51746"/>
    </source>
</evidence>
<protein>
    <submittedName>
        <fullName evidence="3">Protein phosphatase 2C domain-containing protein</fullName>
    </submittedName>
</protein>
<dbReference type="PANTHER" id="PTHR47992">
    <property type="entry name" value="PROTEIN PHOSPHATASE"/>
    <property type="match status" value="1"/>
</dbReference>
<evidence type="ECO:0000313" key="3">
    <source>
        <dbReference type="EMBL" id="KAF8822362.1"/>
    </source>
</evidence>
<evidence type="ECO:0000313" key="4">
    <source>
        <dbReference type="Proteomes" id="UP000823046"/>
    </source>
</evidence>
<proteinExistence type="predicted"/>
<feature type="domain" description="PPM-type phosphatase" evidence="2">
    <location>
        <begin position="128"/>
        <end position="464"/>
    </location>
</feature>
<name>A0ABQ7JEC3_9APIC</name>
<reference evidence="3 4" key="1">
    <citation type="journal article" date="2020" name="bioRxiv">
        <title>Metabolic contributions of an alphaproteobacterial endosymbiont in the apicomplexan Cardiosporidium cionae.</title>
        <authorList>
            <person name="Hunter E.S."/>
            <person name="Paight C.J."/>
            <person name="Lane C.E."/>
        </authorList>
    </citation>
    <scope>NUCLEOTIDE SEQUENCE [LARGE SCALE GENOMIC DNA]</scope>
    <source>
        <strain evidence="3">ESH_2018</strain>
    </source>
</reference>
<feature type="compositionally biased region" description="Low complexity" evidence="1">
    <location>
        <begin position="50"/>
        <end position="61"/>
    </location>
</feature>
<dbReference type="Gene3D" id="3.60.40.10">
    <property type="entry name" value="PPM-type phosphatase domain"/>
    <property type="match status" value="2"/>
</dbReference>
<dbReference type="InterPro" id="IPR001932">
    <property type="entry name" value="PPM-type_phosphatase-like_dom"/>
</dbReference>
<dbReference type="PROSITE" id="PS51746">
    <property type="entry name" value="PPM_2"/>
    <property type="match status" value="1"/>
</dbReference>